<dbReference type="RefSeq" id="XP_033580944.1">
    <property type="nucleotide sequence ID" value="XM_033713497.1"/>
</dbReference>
<reference evidence="4" key="2">
    <citation type="submission" date="2020-04" db="EMBL/GenBank/DDBJ databases">
        <authorList>
            <consortium name="NCBI Genome Project"/>
        </authorList>
    </citation>
    <scope>NUCLEOTIDE SEQUENCE</scope>
    <source>
        <strain evidence="4">CBS 304.34</strain>
    </source>
</reference>
<protein>
    <submittedName>
        <fullName evidence="2 4">Uncharacterized protein</fullName>
    </submittedName>
</protein>
<sequence>MRGLEDQQQGRQRLPSNGADTRTHSWFHAARVYCTSAARLAHSSLRQIGEPLSRSSAHAWLADGRRTWPPQPAGDRRDTTGPHCMCRPHVCPPIRCSLTRCNRAPPPKSCRACAACPHRAQRGEGRGLRVEAIGVASFHRLPALTKQWHSDRRPLRSNLRLPPLYYERSRGC</sequence>
<organism evidence="2">
    <name type="scientific">Mytilinidion resinicola</name>
    <dbReference type="NCBI Taxonomy" id="574789"/>
    <lineage>
        <taxon>Eukaryota</taxon>
        <taxon>Fungi</taxon>
        <taxon>Dikarya</taxon>
        <taxon>Ascomycota</taxon>
        <taxon>Pezizomycotina</taxon>
        <taxon>Dothideomycetes</taxon>
        <taxon>Pleosporomycetidae</taxon>
        <taxon>Mytilinidiales</taxon>
        <taxon>Mytilinidiaceae</taxon>
        <taxon>Mytilinidion</taxon>
    </lineage>
</organism>
<gene>
    <name evidence="2 4" type="ORF">BDZ99DRAFT_229752</name>
</gene>
<evidence type="ECO:0000256" key="1">
    <source>
        <dbReference type="SAM" id="MobiDB-lite"/>
    </source>
</evidence>
<accession>A0A6A6YZ02</accession>
<feature type="region of interest" description="Disordered" evidence="1">
    <location>
        <begin position="1"/>
        <end position="22"/>
    </location>
</feature>
<proteinExistence type="predicted"/>
<evidence type="ECO:0000313" key="4">
    <source>
        <dbReference type="RefSeq" id="XP_033580944.1"/>
    </source>
</evidence>
<dbReference type="GeneID" id="54454390"/>
<feature type="compositionally biased region" description="Polar residues" evidence="1">
    <location>
        <begin position="1"/>
        <end position="20"/>
    </location>
</feature>
<dbReference type="EMBL" id="MU003695">
    <property type="protein sequence ID" value="KAF2813980.1"/>
    <property type="molecule type" value="Genomic_DNA"/>
</dbReference>
<dbReference type="Proteomes" id="UP000504636">
    <property type="component" value="Unplaced"/>
</dbReference>
<reference evidence="2 4" key="1">
    <citation type="journal article" date="2020" name="Stud. Mycol.">
        <title>101 Dothideomycetes genomes: a test case for predicting lifestyles and emergence of pathogens.</title>
        <authorList>
            <person name="Haridas S."/>
            <person name="Albert R."/>
            <person name="Binder M."/>
            <person name="Bloem J."/>
            <person name="Labutti K."/>
            <person name="Salamov A."/>
            <person name="Andreopoulos B."/>
            <person name="Baker S."/>
            <person name="Barry K."/>
            <person name="Bills G."/>
            <person name="Bluhm B."/>
            <person name="Cannon C."/>
            <person name="Castanera R."/>
            <person name="Culley D."/>
            <person name="Daum C."/>
            <person name="Ezra D."/>
            <person name="Gonzalez J."/>
            <person name="Henrissat B."/>
            <person name="Kuo A."/>
            <person name="Liang C."/>
            <person name="Lipzen A."/>
            <person name="Lutzoni F."/>
            <person name="Magnuson J."/>
            <person name="Mondo S."/>
            <person name="Nolan M."/>
            <person name="Ohm R."/>
            <person name="Pangilinan J."/>
            <person name="Park H.-J."/>
            <person name="Ramirez L."/>
            <person name="Alfaro M."/>
            <person name="Sun H."/>
            <person name="Tritt A."/>
            <person name="Yoshinaga Y."/>
            <person name="Zwiers L.-H."/>
            <person name="Turgeon B."/>
            <person name="Goodwin S."/>
            <person name="Spatafora J."/>
            <person name="Crous P."/>
            <person name="Grigoriev I."/>
        </authorList>
    </citation>
    <scope>NUCLEOTIDE SEQUENCE</scope>
    <source>
        <strain evidence="2 4">CBS 304.34</strain>
    </source>
</reference>
<reference evidence="4" key="3">
    <citation type="submission" date="2025-04" db="UniProtKB">
        <authorList>
            <consortium name="RefSeq"/>
        </authorList>
    </citation>
    <scope>IDENTIFICATION</scope>
    <source>
        <strain evidence="4">CBS 304.34</strain>
    </source>
</reference>
<evidence type="ECO:0000313" key="2">
    <source>
        <dbReference type="EMBL" id="KAF2813980.1"/>
    </source>
</evidence>
<keyword evidence="3" id="KW-1185">Reference proteome</keyword>
<dbReference type="AlphaFoldDB" id="A0A6A6YZ02"/>
<evidence type="ECO:0000313" key="3">
    <source>
        <dbReference type="Proteomes" id="UP000504636"/>
    </source>
</evidence>
<name>A0A6A6YZ02_9PEZI</name>